<sequence length="466" mass="51295">MAIAGLPATATVSLDSCRNMAVRNNKTIRMAEENLKGAGYYKDAARAAYLPGVDFTGTYMYNQHEIRLLGEDAKLPTMTFDPATQSFNYNILKGPDGQPIKDPSTGSYIPTEVAVIPKEAMSYDVHNVFAGALTLTQPVYMGGQIKALNEIAGYGELLAKAARNTLTQEVVYAVDEAYWLVVSLKEKKLLAESFVNLVDTLRYDVQAMLDAGVATRSDVLTVEVKLNEAKIALTKVNNGLTLSRMALAQLCGLPVNTKMQLEDEELKSVASAQAPTADINDVYTRRQDLEVIRQGINMLKGREKLTLGEMLPKIAIVGAYSFSNPNVINGFEKRFGGGFSIGAMVTVPIWHWGGDYKRYKAAKAQTTAQQLLLEDTEEKVNLQVSQAHFSFDEARKTYDMTVVNLDKADENLRQAELGFKEGVLTTNDVIGAQTAWLQANSEKIDAEIGIRLCQTYLRKVLGDLNY</sequence>
<dbReference type="PANTHER" id="PTHR30026:SF20">
    <property type="entry name" value="OUTER MEMBRANE PROTEIN TOLC"/>
    <property type="match status" value="1"/>
</dbReference>
<gene>
    <name evidence="8" type="ORF">Muribac1_0740</name>
</gene>
<dbReference type="EMBL" id="MT002444">
    <property type="protein sequence ID" value="QIM10865.1"/>
    <property type="molecule type" value="Genomic_DNA"/>
</dbReference>
<keyword evidence="3" id="KW-0813">Transport</keyword>
<keyword evidence="8" id="KW-0378">Hydrolase</keyword>
<evidence type="ECO:0000256" key="5">
    <source>
        <dbReference type="ARBA" id="ARBA00022692"/>
    </source>
</evidence>
<dbReference type="SUPFAM" id="SSF56954">
    <property type="entry name" value="Outer membrane efflux proteins (OEP)"/>
    <property type="match status" value="1"/>
</dbReference>
<dbReference type="GO" id="GO:0009279">
    <property type="term" value="C:cell outer membrane"/>
    <property type="evidence" value="ECO:0007669"/>
    <property type="project" value="UniProtKB-SubCell"/>
</dbReference>
<dbReference type="GO" id="GO:0008233">
    <property type="term" value="F:peptidase activity"/>
    <property type="evidence" value="ECO:0007669"/>
    <property type="project" value="UniProtKB-KW"/>
</dbReference>
<evidence type="ECO:0000256" key="2">
    <source>
        <dbReference type="ARBA" id="ARBA00007613"/>
    </source>
</evidence>
<evidence type="ECO:0000313" key="8">
    <source>
        <dbReference type="EMBL" id="QIM10865.1"/>
    </source>
</evidence>
<dbReference type="Pfam" id="PF02321">
    <property type="entry name" value="OEP"/>
    <property type="match status" value="2"/>
</dbReference>
<dbReference type="InterPro" id="IPR051906">
    <property type="entry name" value="TolC-like"/>
</dbReference>
<dbReference type="GO" id="GO:0006508">
    <property type="term" value="P:proteolysis"/>
    <property type="evidence" value="ECO:0007669"/>
    <property type="project" value="UniProtKB-KW"/>
</dbReference>
<reference evidence="8" key="1">
    <citation type="journal article" date="2020" name="J. ISSAAS">
        <title>Lactobacilli and other gastrointestinal microbiota of Peromyscus leucopus, reservoir host for agents of Lyme disease and other zoonoses in North America.</title>
        <authorList>
            <person name="Milovic A."/>
            <person name="Bassam K."/>
            <person name="Shao H."/>
            <person name="Chatzistamou I."/>
            <person name="Tufts D.M."/>
            <person name="Diuk-Wasser M."/>
            <person name="Barbour A.G."/>
        </authorList>
    </citation>
    <scope>NUCLEOTIDE SEQUENCE</scope>
    <source>
        <strain evidence="8">LL71</strain>
    </source>
</reference>
<name>A0A6G8F3F1_9BACT</name>
<keyword evidence="5" id="KW-0812">Transmembrane</keyword>
<keyword evidence="8" id="KW-0645">Protease</keyword>
<accession>A0A6G8F3F1</accession>
<comment type="subcellular location">
    <subcellularLocation>
        <location evidence="1">Cell outer membrane</location>
    </subcellularLocation>
</comment>
<keyword evidence="7" id="KW-0998">Cell outer membrane</keyword>
<proteinExistence type="inferred from homology"/>
<dbReference type="AlphaFoldDB" id="A0A6G8F3F1"/>
<dbReference type="PANTHER" id="PTHR30026">
    <property type="entry name" value="OUTER MEMBRANE PROTEIN TOLC"/>
    <property type="match status" value="1"/>
</dbReference>
<comment type="similarity">
    <text evidence="2">Belongs to the outer membrane factor (OMF) (TC 1.B.17) family.</text>
</comment>
<evidence type="ECO:0000256" key="6">
    <source>
        <dbReference type="ARBA" id="ARBA00023136"/>
    </source>
</evidence>
<organism evidence="8">
    <name type="scientific">uncultured Muribaculaceae bacterium</name>
    <dbReference type="NCBI Taxonomy" id="2301481"/>
    <lineage>
        <taxon>Bacteria</taxon>
        <taxon>Pseudomonadati</taxon>
        <taxon>Bacteroidota</taxon>
        <taxon>Bacteroidia</taxon>
        <taxon>Bacteroidales</taxon>
        <taxon>Muribaculaceae</taxon>
        <taxon>environmental samples</taxon>
    </lineage>
</organism>
<dbReference type="InterPro" id="IPR003423">
    <property type="entry name" value="OMP_efflux"/>
</dbReference>
<dbReference type="Gene3D" id="1.20.1600.10">
    <property type="entry name" value="Outer membrane efflux proteins (OEP)"/>
    <property type="match status" value="1"/>
</dbReference>
<dbReference type="GO" id="GO:1990281">
    <property type="term" value="C:efflux pump complex"/>
    <property type="evidence" value="ECO:0007669"/>
    <property type="project" value="TreeGrafter"/>
</dbReference>
<evidence type="ECO:0000256" key="3">
    <source>
        <dbReference type="ARBA" id="ARBA00022448"/>
    </source>
</evidence>
<evidence type="ECO:0000256" key="7">
    <source>
        <dbReference type="ARBA" id="ARBA00023237"/>
    </source>
</evidence>
<evidence type="ECO:0000256" key="1">
    <source>
        <dbReference type="ARBA" id="ARBA00004442"/>
    </source>
</evidence>
<keyword evidence="6" id="KW-0472">Membrane</keyword>
<dbReference type="GO" id="GO:0015288">
    <property type="term" value="F:porin activity"/>
    <property type="evidence" value="ECO:0007669"/>
    <property type="project" value="TreeGrafter"/>
</dbReference>
<dbReference type="GO" id="GO:0015562">
    <property type="term" value="F:efflux transmembrane transporter activity"/>
    <property type="evidence" value="ECO:0007669"/>
    <property type="project" value="InterPro"/>
</dbReference>
<protein>
    <submittedName>
        <fullName evidence="8">Alkaline protease</fullName>
    </submittedName>
</protein>
<keyword evidence="4" id="KW-1134">Transmembrane beta strand</keyword>
<evidence type="ECO:0000256" key="4">
    <source>
        <dbReference type="ARBA" id="ARBA00022452"/>
    </source>
</evidence>